<protein>
    <submittedName>
        <fullName evidence="1">Uncharacterized protein</fullName>
    </submittedName>
</protein>
<name>A0A7C8ZT70_OPUST</name>
<accession>A0A7C8ZT70</accession>
<reference evidence="1" key="2">
    <citation type="submission" date="2020-07" db="EMBL/GenBank/DDBJ databases">
        <authorList>
            <person name="Vera ALvarez R."/>
            <person name="Arias-Moreno D.M."/>
            <person name="Jimenez-Jacinto V."/>
            <person name="Jimenez-Bremont J.F."/>
            <person name="Swaminathan K."/>
            <person name="Moose S.P."/>
            <person name="Guerrero-Gonzalez M.L."/>
            <person name="Marino-Ramirez L."/>
            <person name="Landsman D."/>
            <person name="Rodriguez-Kessler M."/>
            <person name="Delgado-Sanchez P."/>
        </authorList>
    </citation>
    <scope>NUCLEOTIDE SEQUENCE</scope>
    <source>
        <tissue evidence="1">Cladode</tissue>
    </source>
</reference>
<dbReference type="AlphaFoldDB" id="A0A7C8ZT70"/>
<proteinExistence type="predicted"/>
<dbReference type="EMBL" id="GISG01162269">
    <property type="protein sequence ID" value="MBA4649851.1"/>
    <property type="molecule type" value="Transcribed_RNA"/>
</dbReference>
<reference evidence="1" key="1">
    <citation type="journal article" date="2013" name="J. Plant Res.">
        <title>Effect of fungi and light on seed germination of three Opuntia species from semiarid lands of central Mexico.</title>
        <authorList>
            <person name="Delgado-Sanchez P."/>
            <person name="Jimenez-Bremont J.F."/>
            <person name="Guerrero-Gonzalez Mde L."/>
            <person name="Flores J."/>
        </authorList>
    </citation>
    <scope>NUCLEOTIDE SEQUENCE</scope>
    <source>
        <tissue evidence="1">Cladode</tissue>
    </source>
</reference>
<organism evidence="1">
    <name type="scientific">Opuntia streptacantha</name>
    <name type="common">Prickly pear cactus</name>
    <name type="synonym">Opuntia cardona</name>
    <dbReference type="NCBI Taxonomy" id="393608"/>
    <lineage>
        <taxon>Eukaryota</taxon>
        <taxon>Viridiplantae</taxon>
        <taxon>Streptophyta</taxon>
        <taxon>Embryophyta</taxon>
        <taxon>Tracheophyta</taxon>
        <taxon>Spermatophyta</taxon>
        <taxon>Magnoliopsida</taxon>
        <taxon>eudicotyledons</taxon>
        <taxon>Gunneridae</taxon>
        <taxon>Pentapetalae</taxon>
        <taxon>Caryophyllales</taxon>
        <taxon>Cactineae</taxon>
        <taxon>Cactaceae</taxon>
        <taxon>Opuntioideae</taxon>
        <taxon>Opuntia</taxon>
    </lineage>
</organism>
<evidence type="ECO:0000313" key="1">
    <source>
        <dbReference type="EMBL" id="MBA4649851.1"/>
    </source>
</evidence>
<sequence length="111" mass="13010">MTSGWGEILNKVRHNFRFCLMNGREPKSTYNDPVHHQWQAKNGHFSLFRRRGCFVQFLVFTMCTNNLLRPPVCPFSAPTYQTIDQRGTQPTRRQSFPDEIMCSTRHPPPVL</sequence>